<evidence type="ECO:0000256" key="1">
    <source>
        <dbReference type="ARBA" id="ARBA00022801"/>
    </source>
</evidence>
<keyword evidence="1" id="KW-0378">Hydrolase</keyword>
<dbReference type="InterPro" id="IPR029058">
    <property type="entry name" value="AB_hydrolase_fold"/>
</dbReference>
<dbReference type="EMBL" id="NAJP01000140">
    <property type="protein sequence ID" value="TKA26383.1"/>
    <property type="molecule type" value="Genomic_DNA"/>
</dbReference>
<gene>
    <name evidence="3" type="ORF">B0A54_16834</name>
</gene>
<evidence type="ECO:0000259" key="2">
    <source>
        <dbReference type="Pfam" id="PF07859"/>
    </source>
</evidence>
<dbReference type="OrthoDB" id="433474at2759"/>
<evidence type="ECO:0000313" key="3">
    <source>
        <dbReference type="EMBL" id="TKA26383.1"/>
    </source>
</evidence>
<dbReference type="STRING" id="329885.A0A4U0TVJ3"/>
<dbReference type="Pfam" id="PF07859">
    <property type="entry name" value="Abhydrolase_3"/>
    <property type="match status" value="1"/>
</dbReference>
<name>A0A4U0TVJ3_9PEZI</name>
<sequence length="330" mass="35370">MAAPKPLSFDREFAAAAAAMAEAGASIPQLPAGDVEGRRKFFEQFFSSRSSMIPSSPSVTKKEHQIKADDGSTLLLTEFRPSSAASTASPAAFYIHGGGMYLGSVPGFASSIALKAEALCLPIFAIGYRLAPEHPHPTPVNDCYAGLTWLHSHAEEVGVDITRIMIYGESAGGGLAAGVALMARDRKLDPPLAFQMLIYPMLDDRNQKPIPTIEPHAMWKCDDNITGWGALLGKAAGSDEVVEGHEYAAPSRAKSLKGLPPTYIDVGGLDIFVAEDCSYATRLVEAGVQVEFHLYPGLPHGFEMTGAKTSIVKGVMANRQRVYDEFRRGV</sequence>
<protein>
    <recommendedName>
        <fullName evidence="2">Alpha/beta hydrolase fold-3 domain-containing protein</fullName>
    </recommendedName>
</protein>
<dbReference type="PANTHER" id="PTHR48081:SF8">
    <property type="entry name" value="ALPHA_BETA HYDROLASE FOLD-3 DOMAIN-CONTAINING PROTEIN-RELATED"/>
    <property type="match status" value="1"/>
</dbReference>
<feature type="domain" description="Alpha/beta hydrolase fold-3" evidence="2">
    <location>
        <begin position="93"/>
        <end position="303"/>
    </location>
</feature>
<dbReference type="Proteomes" id="UP000310066">
    <property type="component" value="Unassembled WGS sequence"/>
</dbReference>
<reference evidence="3 4" key="1">
    <citation type="submission" date="2017-03" db="EMBL/GenBank/DDBJ databases">
        <title>Genomes of endolithic fungi from Antarctica.</title>
        <authorList>
            <person name="Coleine C."/>
            <person name="Masonjones S."/>
            <person name="Stajich J.E."/>
        </authorList>
    </citation>
    <scope>NUCLEOTIDE SEQUENCE [LARGE SCALE GENOMIC DNA]</scope>
    <source>
        <strain evidence="3 4">CCFEE 5311</strain>
    </source>
</reference>
<proteinExistence type="predicted"/>
<dbReference type="SUPFAM" id="SSF53474">
    <property type="entry name" value="alpha/beta-Hydrolases"/>
    <property type="match status" value="1"/>
</dbReference>
<dbReference type="AlphaFoldDB" id="A0A4U0TVJ3"/>
<comment type="caution">
    <text evidence="3">The sequence shown here is derived from an EMBL/GenBank/DDBJ whole genome shotgun (WGS) entry which is preliminary data.</text>
</comment>
<dbReference type="InterPro" id="IPR013094">
    <property type="entry name" value="AB_hydrolase_3"/>
</dbReference>
<organism evidence="3 4">
    <name type="scientific">Friedmanniomyces endolithicus</name>
    <dbReference type="NCBI Taxonomy" id="329885"/>
    <lineage>
        <taxon>Eukaryota</taxon>
        <taxon>Fungi</taxon>
        <taxon>Dikarya</taxon>
        <taxon>Ascomycota</taxon>
        <taxon>Pezizomycotina</taxon>
        <taxon>Dothideomycetes</taxon>
        <taxon>Dothideomycetidae</taxon>
        <taxon>Mycosphaerellales</taxon>
        <taxon>Teratosphaeriaceae</taxon>
        <taxon>Friedmanniomyces</taxon>
    </lineage>
</organism>
<dbReference type="PANTHER" id="PTHR48081">
    <property type="entry name" value="AB HYDROLASE SUPERFAMILY PROTEIN C4A8.06C"/>
    <property type="match status" value="1"/>
</dbReference>
<dbReference type="InterPro" id="IPR050300">
    <property type="entry name" value="GDXG_lipolytic_enzyme"/>
</dbReference>
<dbReference type="GO" id="GO:0016787">
    <property type="term" value="F:hydrolase activity"/>
    <property type="evidence" value="ECO:0007669"/>
    <property type="project" value="UniProtKB-KW"/>
</dbReference>
<dbReference type="Gene3D" id="3.40.50.1820">
    <property type="entry name" value="alpha/beta hydrolase"/>
    <property type="match status" value="1"/>
</dbReference>
<accession>A0A4U0TVJ3</accession>
<evidence type="ECO:0000313" key="4">
    <source>
        <dbReference type="Proteomes" id="UP000310066"/>
    </source>
</evidence>